<evidence type="ECO:0000313" key="10">
    <source>
        <dbReference type="EMBL" id="MYZ47390.1"/>
    </source>
</evidence>
<sequence length="299" mass="31515">MLQALMPLLVDGLANAALIFFVAVGLSLVFSVLRILNVAHGSFYAIGAYASVSLSLWIVSAGLSPWLTLPALAVSAAIVAAILGPAVERGFLRWTYGRPESLQILVTFALFLIFEDLQKLVFGVQSLYQDAPVQLFGTSEIGGILYLNYQLVLIALAVLVVVALRLLMSYTRFGKLMVAVVADPEVSQALGIDTRRVYMAAFTLGVFLAAFGGALASPTVGVAPGTGPEAIVLAFAVAAIGGLGQIEGAALAALVVGVVRVLAIYFAPEFEAVVPYLVMLAVLLVRPYGLFGSVRVRRI</sequence>
<dbReference type="AlphaFoldDB" id="A0A964WT21"/>
<organism evidence="10 11">
    <name type="scientific">Propylenella binzhouense</name>
    <dbReference type="NCBI Taxonomy" id="2555902"/>
    <lineage>
        <taxon>Bacteria</taxon>
        <taxon>Pseudomonadati</taxon>
        <taxon>Pseudomonadota</taxon>
        <taxon>Alphaproteobacteria</taxon>
        <taxon>Hyphomicrobiales</taxon>
        <taxon>Propylenellaceae</taxon>
        <taxon>Propylenella</taxon>
    </lineage>
</organism>
<evidence type="ECO:0000256" key="2">
    <source>
        <dbReference type="ARBA" id="ARBA00022448"/>
    </source>
</evidence>
<protein>
    <submittedName>
        <fullName evidence="10">Branched-chain amino acid ABC transporter permease</fullName>
    </submittedName>
</protein>
<dbReference type="EMBL" id="SPKJ01000014">
    <property type="protein sequence ID" value="MYZ47390.1"/>
    <property type="molecule type" value="Genomic_DNA"/>
</dbReference>
<accession>A0A964WT21</accession>
<feature type="transmembrane region" description="Helical" evidence="9">
    <location>
        <begin position="144"/>
        <end position="167"/>
    </location>
</feature>
<evidence type="ECO:0000256" key="7">
    <source>
        <dbReference type="ARBA" id="ARBA00023136"/>
    </source>
</evidence>
<proteinExistence type="inferred from homology"/>
<evidence type="ECO:0000256" key="6">
    <source>
        <dbReference type="ARBA" id="ARBA00022989"/>
    </source>
</evidence>
<evidence type="ECO:0000313" key="11">
    <source>
        <dbReference type="Proteomes" id="UP000773614"/>
    </source>
</evidence>
<comment type="similarity">
    <text evidence="8">Belongs to the binding-protein-dependent transport system permease family. LivHM subfamily.</text>
</comment>
<dbReference type="GO" id="GO:0006865">
    <property type="term" value="P:amino acid transport"/>
    <property type="evidence" value="ECO:0007669"/>
    <property type="project" value="UniProtKB-KW"/>
</dbReference>
<dbReference type="PANTHER" id="PTHR11795">
    <property type="entry name" value="BRANCHED-CHAIN AMINO ACID TRANSPORT SYSTEM PERMEASE PROTEIN LIVH"/>
    <property type="match status" value="1"/>
</dbReference>
<feature type="transmembrane region" description="Helical" evidence="9">
    <location>
        <begin position="69"/>
        <end position="92"/>
    </location>
</feature>
<feature type="transmembrane region" description="Helical" evidence="9">
    <location>
        <begin position="12"/>
        <end position="36"/>
    </location>
</feature>
<evidence type="ECO:0000256" key="8">
    <source>
        <dbReference type="ARBA" id="ARBA00037998"/>
    </source>
</evidence>
<name>A0A964WT21_9HYPH</name>
<feature type="transmembrane region" description="Helical" evidence="9">
    <location>
        <begin position="197"/>
        <end position="216"/>
    </location>
</feature>
<dbReference type="CDD" id="cd06582">
    <property type="entry name" value="TM_PBP1_LivH_like"/>
    <property type="match status" value="1"/>
</dbReference>
<feature type="transmembrane region" description="Helical" evidence="9">
    <location>
        <begin position="43"/>
        <end position="63"/>
    </location>
</feature>
<keyword evidence="5" id="KW-0029">Amino-acid transport</keyword>
<evidence type="ECO:0000256" key="3">
    <source>
        <dbReference type="ARBA" id="ARBA00022475"/>
    </source>
</evidence>
<keyword evidence="2" id="KW-0813">Transport</keyword>
<feature type="transmembrane region" description="Helical" evidence="9">
    <location>
        <begin position="273"/>
        <end position="291"/>
    </location>
</feature>
<keyword evidence="7 9" id="KW-0472">Membrane</keyword>
<keyword evidence="6 9" id="KW-1133">Transmembrane helix</keyword>
<gene>
    <name evidence="10" type="ORF">E4O86_06660</name>
</gene>
<dbReference type="InterPro" id="IPR052157">
    <property type="entry name" value="BCAA_transport_permease"/>
</dbReference>
<feature type="transmembrane region" description="Helical" evidence="9">
    <location>
        <begin position="222"/>
        <end position="241"/>
    </location>
</feature>
<dbReference type="GO" id="GO:0005886">
    <property type="term" value="C:plasma membrane"/>
    <property type="evidence" value="ECO:0007669"/>
    <property type="project" value="UniProtKB-SubCell"/>
</dbReference>
<dbReference type="PANTHER" id="PTHR11795:SF442">
    <property type="entry name" value="ABC TRANSPORTER ATP-BINDING PROTEIN"/>
    <property type="match status" value="1"/>
</dbReference>
<dbReference type="InterPro" id="IPR001851">
    <property type="entry name" value="ABC_transp_permease"/>
</dbReference>
<dbReference type="Pfam" id="PF02653">
    <property type="entry name" value="BPD_transp_2"/>
    <property type="match status" value="1"/>
</dbReference>
<keyword evidence="3" id="KW-1003">Cell membrane</keyword>
<keyword evidence="11" id="KW-1185">Reference proteome</keyword>
<dbReference type="GO" id="GO:0022857">
    <property type="term" value="F:transmembrane transporter activity"/>
    <property type="evidence" value="ECO:0007669"/>
    <property type="project" value="InterPro"/>
</dbReference>
<keyword evidence="4 9" id="KW-0812">Transmembrane</keyword>
<evidence type="ECO:0000256" key="1">
    <source>
        <dbReference type="ARBA" id="ARBA00004651"/>
    </source>
</evidence>
<dbReference type="OrthoDB" id="9807115at2"/>
<comment type="subcellular location">
    <subcellularLocation>
        <location evidence="1">Cell membrane</location>
        <topology evidence="1">Multi-pass membrane protein</topology>
    </subcellularLocation>
</comment>
<reference evidence="10" key="1">
    <citation type="submission" date="2019-03" db="EMBL/GenBank/DDBJ databases">
        <title>Afifella sp. nov., isolated from activated sludge.</title>
        <authorList>
            <person name="Li Q."/>
            <person name="Liu Y."/>
        </authorList>
    </citation>
    <scope>NUCLEOTIDE SEQUENCE</scope>
    <source>
        <strain evidence="10">L72</strain>
    </source>
</reference>
<comment type="caution">
    <text evidence="10">The sequence shown here is derived from an EMBL/GenBank/DDBJ whole genome shotgun (WGS) entry which is preliminary data.</text>
</comment>
<dbReference type="Proteomes" id="UP000773614">
    <property type="component" value="Unassembled WGS sequence"/>
</dbReference>
<evidence type="ECO:0000256" key="5">
    <source>
        <dbReference type="ARBA" id="ARBA00022970"/>
    </source>
</evidence>
<dbReference type="RefSeq" id="WP_161139737.1">
    <property type="nucleotide sequence ID" value="NZ_SPKJ01000014.1"/>
</dbReference>
<feature type="transmembrane region" description="Helical" evidence="9">
    <location>
        <begin position="248"/>
        <end position="267"/>
    </location>
</feature>
<evidence type="ECO:0000256" key="9">
    <source>
        <dbReference type="SAM" id="Phobius"/>
    </source>
</evidence>
<evidence type="ECO:0000256" key="4">
    <source>
        <dbReference type="ARBA" id="ARBA00022692"/>
    </source>
</evidence>